<proteinExistence type="predicted"/>
<keyword evidence="3" id="KW-1185">Reference proteome</keyword>
<accession>A0A7T8BC98</accession>
<dbReference type="GO" id="GO:0016491">
    <property type="term" value="F:oxidoreductase activity"/>
    <property type="evidence" value="ECO:0007669"/>
    <property type="project" value="InterPro"/>
</dbReference>
<evidence type="ECO:0008006" key="4">
    <source>
        <dbReference type="Google" id="ProtNLM"/>
    </source>
</evidence>
<dbReference type="AlphaFoldDB" id="A0A7T8BC98"/>
<dbReference type="EMBL" id="CP067089">
    <property type="protein sequence ID" value="QQO10023.1"/>
    <property type="molecule type" value="Genomic_DNA"/>
</dbReference>
<organism evidence="2 3">
    <name type="scientific">Breznakiella homolactica</name>
    <dbReference type="NCBI Taxonomy" id="2798577"/>
    <lineage>
        <taxon>Bacteria</taxon>
        <taxon>Pseudomonadati</taxon>
        <taxon>Spirochaetota</taxon>
        <taxon>Spirochaetia</taxon>
        <taxon>Spirochaetales</taxon>
        <taxon>Breznakiellaceae</taxon>
        <taxon>Breznakiella</taxon>
    </lineage>
</organism>
<evidence type="ECO:0000256" key="1">
    <source>
        <dbReference type="SAM" id="SignalP"/>
    </source>
</evidence>
<evidence type="ECO:0000313" key="3">
    <source>
        <dbReference type="Proteomes" id="UP000595917"/>
    </source>
</evidence>
<reference evidence="2" key="1">
    <citation type="submission" date="2021-01" db="EMBL/GenBank/DDBJ databases">
        <title>Description of Breznakiella homolactica.</title>
        <authorList>
            <person name="Song Y."/>
            <person name="Brune A."/>
        </authorList>
    </citation>
    <scope>NUCLEOTIDE SEQUENCE</scope>
    <source>
        <strain evidence="2">RmG30</strain>
    </source>
</reference>
<sequence>MRRFGVFIAAAVLVFSIPGCTAKSTGQAGTSGMDIPRWILSTEDTILTFDANSTQPTKNEIETMLKAAMKPENGSSTQKYWYTVVTDYNEQMKLATTPQIKPTRGTVLLIISVPQNGSTVDMGISYGYFSLAAKAMGYGTHMFGQPARALAAADFSRFSIPEGYVPMELVLVGKSDTVDAKSAASSGKRENKWNWY</sequence>
<name>A0A7T8BC98_9SPIR</name>
<evidence type="ECO:0000313" key="2">
    <source>
        <dbReference type="EMBL" id="QQO10023.1"/>
    </source>
</evidence>
<feature type="signal peptide" evidence="1">
    <location>
        <begin position="1"/>
        <end position="22"/>
    </location>
</feature>
<gene>
    <name evidence="2" type="ORF">JFL75_03665</name>
</gene>
<keyword evidence="1" id="KW-0732">Signal</keyword>
<dbReference type="RefSeq" id="WP_215627327.1">
    <property type="nucleotide sequence ID" value="NZ_CP067089.2"/>
</dbReference>
<feature type="chain" id="PRO_5030908385" description="Nitroreductase" evidence="1">
    <location>
        <begin position="23"/>
        <end position="196"/>
    </location>
</feature>
<protein>
    <recommendedName>
        <fullName evidence="4">Nitroreductase</fullName>
    </recommendedName>
</protein>
<dbReference type="KEGG" id="bhc:JFL75_03665"/>
<dbReference type="SUPFAM" id="SSF55469">
    <property type="entry name" value="FMN-dependent nitroreductase-like"/>
    <property type="match status" value="1"/>
</dbReference>
<dbReference type="Gene3D" id="3.40.109.10">
    <property type="entry name" value="NADH Oxidase"/>
    <property type="match status" value="1"/>
</dbReference>
<dbReference type="InterPro" id="IPR000415">
    <property type="entry name" value="Nitroreductase-like"/>
</dbReference>
<dbReference type="Proteomes" id="UP000595917">
    <property type="component" value="Chromosome"/>
</dbReference>